<keyword evidence="5" id="KW-1185">Reference proteome</keyword>
<feature type="transmembrane region" description="Helical" evidence="1">
    <location>
        <begin position="626"/>
        <end position="646"/>
    </location>
</feature>
<dbReference type="EMBL" id="PVZC01000001">
    <property type="protein sequence ID" value="PRY01482.1"/>
    <property type="molecule type" value="Genomic_DNA"/>
</dbReference>
<comment type="caution">
    <text evidence="4">The sequence shown here is derived from an EMBL/GenBank/DDBJ whole genome shotgun (WGS) entry which is preliminary data.</text>
</comment>
<accession>A0A2T0QC46</accession>
<dbReference type="OrthoDB" id="4281716at2"/>
<keyword evidence="1" id="KW-0472">Membrane</keyword>
<dbReference type="InterPro" id="IPR050491">
    <property type="entry name" value="AmpC-like"/>
</dbReference>
<feature type="transmembrane region" description="Helical" evidence="1">
    <location>
        <begin position="554"/>
        <end position="575"/>
    </location>
</feature>
<feature type="transmembrane region" description="Helical" evidence="1">
    <location>
        <begin position="595"/>
        <end position="614"/>
    </location>
</feature>
<dbReference type="Gene3D" id="3.40.710.10">
    <property type="entry name" value="DD-peptidase/beta-lactamase superfamily"/>
    <property type="match status" value="1"/>
</dbReference>
<name>A0A2T0QC46_9ACTN</name>
<organism evidence="4 5">
    <name type="scientific">Allonocardiopsis opalescens</name>
    <dbReference type="NCBI Taxonomy" id="1144618"/>
    <lineage>
        <taxon>Bacteria</taxon>
        <taxon>Bacillati</taxon>
        <taxon>Actinomycetota</taxon>
        <taxon>Actinomycetes</taxon>
        <taxon>Streptosporangiales</taxon>
        <taxon>Allonocardiopsis</taxon>
    </lineage>
</organism>
<dbReference type="AlphaFoldDB" id="A0A2T0QC46"/>
<sequence>MRKPSPPARTAAVAALTAVLLGLAAPAAQAAAPSGTAEPVAEPTAAAVEDFLDRRVPELLAEFEVPGAAVSVVAGGEQVFAGGYGTADPATGRPVEAGTAFPVGSVAKSFTALAVLRLVDEGRLDLHADVNGYLPPGSRIADTFPGEPVTLHHLLTHTAGFEEAVAGQAAAEPGGAAPLAAYVRDRQPERVRPPGRFTSYSNYGLALAGLIVQEVSGRPFAAYAAEQVFAPLGMEASAFAGPDEARERGAAVPHTAGPDGPVPAPELHLAIGPAGGAYSSAEDMARFMLALLDAGGAGGEQRRPEPALAAMGTRQAGNEPRLTGAGYGTWEWPSDGARAYGHGGTLVGAHANYVVLPELGLGVHVATNGDGRGDPGAPLRSVQRTLVEEVLAEFAGIRAVPGPGPAADVPLDRYTGDYVPTRASRSDATAATAALGQLRVGVADDGALTTSGPMIPEARWTAVEPGLFRAEDGTDQLAFIERGGAVVGLALDSAPMQPFERTAWHLLPTTHLAAAGIALLVAATAAVWPVTALVRRLRRRDPAPYRGAARWARLPTAAAVLLSTGFTGYLLWLLTRLDNATVLRMVDSPVLTAPLAAAVPLAALAAVLAVLAWRRGWWTAAGRVQHTVIVPALGVFLLVGHVYNFVWTPFG</sequence>
<protein>
    <submittedName>
        <fullName evidence="4">CubicO group peptidase (Beta-lactamase class C family)</fullName>
    </submittedName>
</protein>
<keyword evidence="2" id="KW-0732">Signal</keyword>
<evidence type="ECO:0000313" key="5">
    <source>
        <dbReference type="Proteomes" id="UP000237846"/>
    </source>
</evidence>
<dbReference type="PROSITE" id="PS00146">
    <property type="entry name" value="BETA_LACTAMASE_A"/>
    <property type="match status" value="1"/>
</dbReference>
<dbReference type="PANTHER" id="PTHR46825">
    <property type="entry name" value="D-ALANYL-D-ALANINE-CARBOXYPEPTIDASE/ENDOPEPTIDASE AMPH"/>
    <property type="match status" value="1"/>
</dbReference>
<proteinExistence type="predicted"/>
<gene>
    <name evidence="4" type="ORF">CLV72_10164</name>
</gene>
<dbReference type="Pfam" id="PF00144">
    <property type="entry name" value="Beta-lactamase"/>
    <property type="match status" value="1"/>
</dbReference>
<feature type="signal peptide" evidence="2">
    <location>
        <begin position="1"/>
        <end position="30"/>
    </location>
</feature>
<keyword evidence="1" id="KW-0812">Transmembrane</keyword>
<feature type="chain" id="PRO_5015510772" evidence="2">
    <location>
        <begin position="31"/>
        <end position="651"/>
    </location>
</feature>
<evidence type="ECO:0000313" key="4">
    <source>
        <dbReference type="EMBL" id="PRY01482.1"/>
    </source>
</evidence>
<dbReference type="SUPFAM" id="SSF56601">
    <property type="entry name" value="beta-lactamase/transpeptidase-like"/>
    <property type="match status" value="1"/>
</dbReference>
<dbReference type="RefSeq" id="WP_106237247.1">
    <property type="nucleotide sequence ID" value="NZ_PVZC01000001.1"/>
</dbReference>
<feature type="transmembrane region" description="Helical" evidence="1">
    <location>
        <begin position="512"/>
        <end position="534"/>
    </location>
</feature>
<evidence type="ECO:0000259" key="3">
    <source>
        <dbReference type="Pfam" id="PF00144"/>
    </source>
</evidence>
<dbReference type="InterPro" id="IPR023650">
    <property type="entry name" value="Beta-lactam_class-A_AS"/>
</dbReference>
<evidence type="ECO:0000256" key="1">
    <source>
        <dbReference type="SAM" id="Phobius"/>
    </source>
</evidence>
<keyword evidence="1" id="KW-1133">Transmembrane helix</keyword>
<dbReference type="Proteomes" id="UP000237846">
    <property type="component" value="Unassembled WGS sequence"/>
</dbReference>
<dbReference type="InterPro" id="IPR012338">
    <property type="entry name" value="Beta-lactam/transpept-like"/>
</dbReference>
<reference evidence="4 5" key="1">
    <citation type="submission" date="2018-03" db="EMBL/GenBank/DDBJ databases">
        <title>Genomic Encyclopedia of Archaeal and Bacterial Type Strains, Phase II (KMG-II): from individual species to whole genera.</title>
        <authorList>
            <person name="Goeker M."/>
        </authorList>
    </citation>
    <scope>NUCLEOTIDE SEQUENCE [LARGE SCALE GENOMIC DNA]</scope>
    <source>
        <strain evidence="4 5">DSM 45601</strain>
    </source>
</reference>
<evidence type="ECO:0000256" key="2">
    <source>
        <dbReference type="SAM" id="SignalP"/>
    </source>
</evidence>
<feature type="domain" description="Beta-lactamase-related" evidence="3">
    <location>
        <begin position="52"/>
        <end position="376"/>
    </location>
</feature>
<dbReference type="InterPro" id="IPR001466">
    <property type="entry name" value="Beta-lactam-related"/>
</dbReference>
<dbReference type="PANTHER" id="PTHR46825:SF9">
    <property type="entry name" value="BETA-LACTAMASE-RELATED DOMAIN-CONTAINING PROTEIN"/>
    <property type="match status" value="1"/>
</dbReference>